<dbReference type="AlphaFoldDB" id="A0A448XMW0"/>
<evidence type="ECO:0000313" key="2">
    <source>
        <dbReference type="Proteomes" id="UP000784294"/>
    </source>
</evidence>
<dbReference type="Proteomes" id="UP000784294">
    <property type="component" value="Unassembled WGS sequence"/>
</dbReference>
<reference evidence="1" key="1">
    <citation type="submission" date="2018-11" db="EMBL/GenBank/DDBJ databases">
        <authorList>
            <consortium name="Pathogen Informatics"/>
        </authorList>
    </citation>
    <scope>NUCLEOTIDE SEQUENCE</scope>
</reference>
<comment type="caution">
    <text evidence="1">The sequence shown here is derived from an EMBL/GenBank/DDBJ whole genome shotgun (WGS) entry which is preliminary data.</text>
</comment>
<proteinExistence type="predicted"/>
<gene>
    <name evidence="1" type="ORF">PXEA_LOCUS33946</name>
</gene>
<keyword evidence="2" id="KW-1185">Reference proteome</keyword>
<accession>A0A448XMW0</accession>
<name>A0A448XMW0_9PLAT</name>
<dbReference type="EMBL" id="CAAALY010265164">
    <property type="protein sequence ID" value="VEL40506.1"/>
    <property type="molecule type" value="Genomic_DNA"/>
</dbReference>
<sequence>MAPSSDDVHHMMGESSALFYPKRGRKSRGLRQHEYRIKSKRLQYNEIHPSSSACLGMLIKLDHRCKELICQIKELQKTVAPTGNQLLSSEATEVCKKVIPHQTEGDVQKIESDILEVHSIPSHTNHELDEASSITLNTDADLRKELIRYQQVLKHTESILSDLQVNVNKEEHVWQARLTKSEEICKKVCYNDV</sequence>
<dbReference type="OrthoDB" id="6410656at2759"/>
<organism evidence="1 2">
    <name type="scientific">Protopolystoma xenopodis</name>
    <dbReference type="NCBI Taxonomy" id="117903"/>
    <lineage>
        <taxon>Eukaryota</taxon>
        <taxon>Metazoa</taxon>
        <taxon>Spiralia</taxon>
        <taxon>Lophotrochozoa</taxon>
        <taxon>Platyhelminthes</taxon>
        <taxon>Monogenea</taxon>
        <taxon>Polyopisthocotylea</taxon>
        <taxon>Polystomatidea</taxon>
        <taxon>Polystomatidae</taxon>
        <taxon>Protopolystoma</taxon>
    </lineage>
</organism>
<protein>
    <submittedName>
        <fullName evidence="1">Uncharacterized protein</fullName>
    </submittedName>
</protein>
<evidence type="ECO:0000313" key="1">
    <source>
        <dbReference type="EMBL" id="VEL40506.1"/>
    </source>
</evidence>